<sequence length="171" mass="18844">MLEILVMVCCLGSMNIMSRFDHPMYFGFALLILVASMSGVVSMYSGIYGFMLFMCIVSGILVVFAYSVALVPLMLEGNESEILFFQQKKKMKLMGVFSMGWVMSIMSVFLIVGLFFVGNFIDGYSGLSCFQSALYVSNDWGIAMTLFGVLLFLVMVFSVGIAGKYSGALIK</sequence>
<feature type="transmembrane region" description="Helical" evidence="1">
    <location>
        <begin position="96"/>
        <end position="121"/>
    </location>
</feature>
<evidence type="ECO:0000313" key="2">
    <source>
        <dbReference type="EMBL" id="AEH99647.1"/>
    </source>
</evidence>
<feature type="transmembrane region" description="Helical" evidence="1">
    <location>
        <begin position="24"/>
        <end position="44"/>
    </location>
</feature>
<geneLocation type="mitochondrion" evidence="2"/>
<name>H6BHV7_9BIVA</name>
<keyword evidence="1" id="KW-0812">Transmembrane</keyword>
<accession>H6BHV7</accession>
<dbReference type="AlphaFoldDB" id="H6BHV7"/>
<keyword evidence="1" id="KW-1133">Transmembrane helix</keyword>
<gene>
    <name evidence="2" type="primary">nad6</name>
</gene>
<keyword evidence="2" id="KW-0496">Mitochondrion</keyword>
<dbReference type="EMBL" id="JF969278">
    <property type="protein sequence ID" value="AEH99647.1"/>
    <property type="molecule type" value="Genomic_DNA"/>
</dbReference>
<organism evidence="2">
    <name type="scientific">Paratapes undulatus</name>
    <name type="common">undulate venus clam</name>
    <dbReference type="NCBI Taxonomy" id="2602928"/>
    <lineage>
        <taxon>Eukaryota</taxon>
        <taxon>Metazoa</taxon>
        <taxon>Spiralia</taxon>
        <taxon>Lophotrochozoa</taxon>
        <taxon>Mollusca</taxon>
        <taxon>Bivalvia</taxon>
        <taxon>Autobranchia</taxon>
        <taxon>Heteroconchia</taxon>
        <taxon>Euheterodonta</taxon>
        <taxon>Imparidentia</taxon>
        <taxon>Neoheterodontei</taxon>
        <taxon>Venerida</taxon>
        <taxon>Veneroidea</taxon>
        <taxon>Veneridae</taxon>
        <taxon>Paratapes</taxon>
    </lineage>
</organism>
<feature type="transmembrane region" description="Helical" evidence="1">
    <location>
        <begin position="50"/>
        <end position="75"/>
    </location>
</feature>
<proteinExistence type="predicted"/>
<keyword evidence="1" id="KW-0472">Membrane</keyword>
<reference evidence="2" key="1">
    <citation type="journal article" date="2012" name="Gene">
        <title>Comparative studies of the complete mitochondrial genomes of four Paphia clams and reconsideration of subgenus Neotapes (Bivalvia: Veneridae).</title>
        <authorList>
            <person name="Xu X."/>
            <person name="Wu X."/>
            <person name="Yu Z."/>
        </authorList>
    </citation>
    <scope>NUCLEOTIDE SEQUENCE</scope>
    <source>
        <tissue evidence="2">Adductor muscle</tissue>
    </source>
</reference>
<evidence type="ECO:0000256" key="1">
    <source>
        <dbReference type="SAM" id="Phobius"/>
    </source>
</evidence>
<feature type="transmembrane region" description="Helical" evidence="1">
    <location>
        <begin position="141"/>
        <end position="162"/>
    </location>
</feature>
<protein>
    <submittedName>
        <fullName evidence="2">NADH dehydrogenase subunit 6</fullName>
    </submittedName>
</protein>